<name>A0AAV9LVX6_9SOLN</name>
<dbReference type="EMBL" id="JAWPEI010000004">
    <property type="protein sequence ID" value="KAK4729892.1"/>
    <property type="molecule type" value="Genomic_DNA"/>
</dbReference>
<protein>
    <recommendedName>
        <fullName evidence="3">Reverse transcriptase zinc-binding domain-containing protein</fullName>
    </recommendedName>
</protein>
<evidence type="ECO:0008006" key="3">
    <source>
        <dbReference type="Google" id="ProtNLM"/>
    </source>
</evidence>
<dbReference type="Proteomes" id="UP001311915">
    <property type="component" value="Unassembled WGS sequence"/>
</dbReference>
<evidence type="ECO:0000313" key="1">
    <source>
        <dbReference type="EMBL" id="KAK4729892.1"/>
    </source>
</evidence>
<organism evidence="1 2">
    <name type="scientific">Solanum pinnatisectum</name>
    <name type="common">tansyleaf nightshade</name>
    <dbReference type="NCBI Taxonomy" id="50273"/>
    <lineage>
        <taxon>Eukaryota</taxon>
        <taxon>Viridiplantae</taxon>
        <taxon>Streptophyta</taxon>
        <taxon>Embryophyta</taxon>
        <taxon>Tracheophyta</taxon>
        <taxon>Spermatophyta</taxon>
        <taxon>Magnoliopsida</taxon>
        <taxon>eudicotyledons</taxon>
        <taxon>Gunneridae</taxon>
        <taxon>Pentapetalae</taxon>
        <taxon>asterids</taxon>
        <taxon>lamiids</taxon>
        <taxon>Solanales</taxon>
        <taxon>Solanaceae</taxon>
        <taxon>Solanoideae</taxon>
        <taxon>Solaneae</taxon>
        <taxon>Solanum</taxon>
    </lineage>
</organism>
<gene>
    <name evidence="1" type="ORF">R3W88_022880</name>
</gene>
<evidence type="ECO:0000313" key="2">
    <source>
        <dbReference type="Proteomes" id="UP001311915"/>
    </source>
</evidence>
<sequence length="123" mass="14204">MHAQIDVELRVDDLIEKSTHTWKLDDLLNYFCPNDFHTIVSTPISTTGSSEKIIWHHTKSGKYEVKSGYHLAREMIRYEQVSNERAQSSIQRMRHICGVCKGCGLESETIDHIPFRCRSAQLV</sequence>
<comment type="caution">
    <text evidence="1">The sequence shown here is derived from an EMBL/GenBank/DDBJ whole genome shotgun (WGS) entry which is preliminary data.</text>
</comment>
<accession>A0AAV9LVX6</accession>
<proteinExistence type="predicted"/>
<dbReference type="AlphaFoldDB" id="A0AAV9LVX6"/>
<keyword evidence="2" id="KW-1185">Reference proteome</keyword>
<reference evidence="1 2" key="1">
    <citation type="submission" date="2023-10" db="EMBL/GenBank/DDBJ databases">
        <title>Genome-Wide Identification Analysis in wild type Solanum Pinnatisectum Reveals Some Genes Defensing Phytophthora Infestans.</title>
        <authorList>
            <person name="Sun C."/>
        </authorList>
    </citation>
    <scope>NUCLEOTIDE SEQUENCE [LARGE SCALE GENOMIC DNA]</scope>
    <source>
        <strain evidence="1">LQN</strain>
        <tissue evidence="1">Leaf</tissue>
    </source>
</reference>